<reference evidence="3" key="1">
    <citation type="submission" date="2016-06" db="EMBL/GenBank/DDBJ databases">
        <title>First high quality genome sequence of Plasmodium coatneyi using continuous long reads from single molecule, real-time sequencing.</title>
        <authorList>
            <person name="Chien J.-T."/>
            <person name="Pakala S.B."/>
            <person name="Geraldo J.A."/>
            <person name="Lapp S.A."/>
            <person name="Barnwell J.W."/>
            <person name="Kissinger J.C."/>
            <person name="Galinski M.R."/>
            <person name="Humphrey J.C."/>
        </authorList>
    </citation>
    <scope>NUCLEOTIDE SEQUENCE [LARGE SCALE GENOMIC DNA]</scope>
    <source>
        <strain evidence="3">Hackeri</strain>
    </source>
</reference>
<feature type="compositionally biased region" description="Polar residues" evidence="1">
    <location>
        <begin position="289"/>
        <end position="313"/>
    </location>
</feature>
<protein>
    <submittedName>
        <fullName evidence="2">KIR protein</fullName>
    </submittedName>
</protein>
<accession>A0A1B1E608</accession>
<evidence type="ECO:0000256" key="1">
    <source>
        <dbReference type="SAM" id="MobiDB-lite"/>
    </source>
</evidence>
<dbReference type="VEuPathDB" id="PlasmoDB:PCOAH_00042110"/>
<dbReference type="RefSeq" id="XP_019917102.1">
    <property type="nucleotide sequence ID" value="XM_020060995.1"/>
</dbReference>
<sequence length="364" mass="40973">MDSTPVPFPGKLPSQFEFYDKFDLGAKKYADVCMSSVDGTLGSISDTDLKSIIQGAWYYMCVMYNGRSSVQNTVPCSFLYFWIGSKLFENPAETNFKHILFNICKSINNIYGNEECKEICDLIDGNVLKQRKIIFDFWYDYDSIQTLLEHSGPGGYEKYQSFLQGVRTAYSAVEGSCTNKGPYDYCKKFWPKNSKHIHDKLSQLETEISTAQGRIVSEAQLANSKLNEAVRNAKTTSSITSIFGTLAATAFPFFLYKYKPWSSWFGNHTFGNGGGRRSTRRKRSTTRNLDTFTENSSTYDSTTESTIADSTAEDSTTLRSAAYSAQPRGRTNNAGGRGMCSSFCVIKISQEKFFPLYFDLLANF</sequence>
<dbReference type="KEGG" id="pcot:PCOAH_00042110"/>
<dbReference type="Proteomes" id="UP000092716">
    <property type="component" value="Chromosome 12"/>
</dbReference>
<dbReference type="GeneID" id="30910942"/>
<dbReference type="EMBL" id="CP016250">
    <property type="protein sequence ID" value="ANQ10407.1"/>
    <property type="molecule type" value="Genomic_DNA"/>
</dbReference>
<name>A0A1B1E608_9APIC</name>
<dbReference type="InterPro" id="IPR008780">
    <property type="entry name" value="Plasmodium_Vir"/>
</dbReference>
<evidence type="ECO:0000313" key="3">
    <source>
        <dbReference type="Proteomes" id="UP000092716"/>
    </source>
</evidence>
<feature type="region of interest" description="Disordered" evidence="1">
    <location>
        <begin position="272"/>
        <end position="313"/>
    </location>
</feature>
<dbReference type="Pfam" id="PF05795">
    <property type="entry name" value="Plasmodium_Vir"/>
    <property type="match status" value="1"/>
</dbReference>
<evidence type="ECO:0000313" key="2">
    <source>
        <dbReference type="EMBL" id="ANQ10407.1"/>
    </source>
</evidence>
<proteinExistence type="predicted"/>
<gene>
    <name evidence="2" type="ORF">PCOAH_00042110</name>
</gene>
<dbReference type="AlphaFoldDB" id="A0A1B1E608"/>
<organism evidence="2 3">
    <name type="scientific">Plasmodium coatneyi</name>
    <dbReference type="NCBI Taxonomy" id="208452"/>
    <lineage>
        <taxon>Eukaryota</taxon>
        <taxon>Sar</taxon>
        <taxon>Alveolata</taxon>
        <taxon>Apicomplexa</taxon>
        <taxon>Aconoidasida</taxon>
        <taxon>Haemosporida</taxon>
        <taxon>Plasmodiidae</taxon>
        <taxon>Plasmodium</taxon>
    </lineage>
</organism>
<keyword evidence="3" id="KW-1185">Reference proteome</keyword>